<feature type="transmembrane region" description="Helical" evidence="1">
    <location>
        <begin position="82"/>
        <end position="99"/>
    </location>
</feature>
<gene>
    <name evidence="2" type="ORF">A2153_06010</name>
</gene>
<evidence type="ECO:0000313" key="2">
    <source>
        <dbReference type="EMBL" id="OGG00306.1"/>
    </source>
</evidence>
<feature type="transmembrane region" description="Helical" evidence="1">
    <location>
        <begin position="131"/>
        <end position="151"/>
    </location>
</feature>
<keyword evidence="1" id="KW-0472">Membrane</keyword>
<feature type="transmembrane region" description="Helical" evidence="1">
    <location>
        <begin position="49"/>
        <end position="70"/>
    </location>
</feature>
<sequence length="290" mass="34452">MNFLLFDLRHNFLLSKSAFEFWKFQKSWNPLPLDFFLKNRLESTIHLQFFYSENFLLILTIFIVVLLSSIREILIGKKYKTEYFLILYFYLGYMLLTFANKGVILSHFIYLLVPVTSIWFASFLRGNYKLVFVPLLGLIVVLNFQHGVWYIKNLQTSFMEKDPDSWRSLTNVAENIIDKQENNPFGYFVFSPDAFAYGPRYAMIYHFKKAKAQAFEYSKKPITYIVAAPPPKNDPYMTHVWWSKNSVKINREPSWIKQFASGFTLEEFQLNQEEQQIAHDKTIELGIHFR</sequence>
<name>A0A1F5YJG1_9BACT</name>
<organism evidence="2 3">
    <name type="scientific">Candidatus Gottesmanbacteria bacterium RBG_16_38_7b</name>
    <dbReference type="NCBI Taxonomy" id="1798372"/>
    <lineage>
        <taxon>Bacteria</taxon>
        <taxon>Candidatus Gottesmaniibacteriota</taxon>
    </lineage>
</organism>
<proteinExistence type="predicted"/>
<feature type="transmembrane region" description="Helical" evidence="1">
    <location>
        <begin position="105"/>
        <end position="124"/>
    </location>
</feature>
<accession>A0A1F5YJG1</accession>
<reference evidence="2 3" key="1">
    <citation type="journal article" date="2016" name="Nat. Commun.">
        <title>Thousands of microbial genomes shed light on interconnected biogeochemical processes in an aquifer system.</title>
        <authorList>
            <person name="Anantharaman K."/>
            <person name="Brown C.T."/>
            <person name="Hug L.A."/>
            <person name="Sharon I."/>
            <person name="Castelle C.J."/>
            <person name="Probst A.J."/>
            <person name="Thomas B.C."/>
            <person name="Singh A."/>
            <person name="Wilkins M.J."/>
            <person name="Karaoz U."/>
            <person name="Brodie E.L."/>
            <person name="Williams K.H."/>
            <person name="Hubbard S.S."/>
            <person name="Banfield J.F."/>
        </authorList>
    </citation>
    <scope>NUCLEOTIDE SEQUENCE [LARGE SCALE GENOMIC DNA]</scope>
</reference>
<protein>
    <recommendedName>
        <fullName evidence="4">Glycosyltransferase RgtA/B/C/D-like domain-containing protein</fullName>
    </recommendedName>
</protein>
<dbReference type="Proteomes" id="UP000177396">
    <property type="component" value="Unassembled WGS sequence"/>
</dbReference>
<evidence type="ECO:0000256" key="1">
    <source>
        <dbReference type="SAM" id="Phobius"/>
    </source>
</evidence>
<evidence type="ECO:0000313" key="3">
    <source>
        <dbReference type="Proteomes" id="UP000177396"/>
    </source>
</evidence>
<dbReference type="AlphaFoldDB" id="A0A1F5YJG1"/>
<dbReference type="EMBL" id="MFJB01000024">
    <property type="protein sequence ID" value="OGG00306.1"/>
    <property type="molecule type" value="Genomic_DNA"/>
</dbReference>
<evidence type="ECO:0008006" key="4">
    <source>
        <dbReference type="Google" id="ProtNLM"/>
    </source>
</evidence>
<keyword evidence="1" id="KW-0812">Transmembrane</keyword>
<keyword evidence="1" id="KW-1133">Transmembrane helix</keyword>
<comment type="caution">
    <text evidence="2">The sequence shown here is derived from an EMBL/GenBank/DDBJ whole genome shotgun (WGS) entry which is preliminary data.</text>
</comment>